<dbReference type="Proteomes" id="UP000007148">
    <property type="component" value="Unassembled WGS sequence"/>
</dbReference>
<organism evidence="1 2">
    <name type="scientific">Serendipita indica (strain DSM 11827)</name>
    <name type="common">Root endophyte fungus</name>
    <name type="synonym">Piriformospora indica</name>
    <dbReference type="NCBI Taxonomy" id="1109443"/>
    <lineage>
        <taxon>Eukaryota</taxon>
        <taxon>Fungi</taxon>
        <taxon>Dikarya</taxon>
        <taxon>Basidiomycota</taxon>
        <taxon>Agaricomycotina</taxon>
        <taxon>Agaricomycetes</taxon>
        <taxon>Sebacinales</taxon>
        <taxon>Serendipitaceae</taxon>
        <taxon>Serendipita</taxon>
    </lineage>
</organism>
<reference evidence="1 2" key="1">
    <citation type="journal article" date="2011" name="PLoS Pathog.">
        <title>Endophytic Life Strategies Decoded by Genome and Transcriptome Analyses of the Mutualistic Root Symbiont Piriformospora indica.</title>
        <authorList>
            <person name="Zuccaro A."/>
            <person name="Lahrmann U."/>
            <person name="Guldener U."/>
            <person name="Langen G."/>
            <person name="Pfiffi S."/>
            <person name="Biedenkopf D."/>
            <person name="Wong P."/>
            <person name="Samans B."/>
            <person name="Grimm C."/>
            <person name="Basiewicz M."/>
            <person name="Murat C."/>
            <person name="Martin F."/>
            <person name="Kogel K.H."/>
        </authorList>
    </citation>
    <scope>NUCLEOTIDE SEQUENCE [LARGE SCALE GENOMIC DNA]</scope>
    <source>
        <strain evidence="1 2">DSM 11827</strain>
    </source>
</reference>
<accession>G4TIL8</accession>
<gene>
    <name evidence="1" type="ORF">PIIN_05097</name>
</gene>
<comment type="caution">
    <text evidence="1">The sequence shown here is derived from an EMBL/GenBank/DDBJ whole genome shotgun (WGS) entry which is preliminary data.</text>
</comment>
<dbReference type="AlphaFoldDB" id="G4TIL8"/>
<evidence type="ECO:0000313" key="2">
    <source>
        <dbReference type="Proteomes" id="UP000007148"/>
    </source>
</evidence>
<dbReference type="EMBL" id="CAFZ01000108">
    <property type="protein sequence ID" value="CCA71161.1"/>
    <property type="molecule type" value="Genomic_DNA"/>
</dbReference>
<evidence type="ECO:0008006" key="3">
    <source>
        <dbReference type="Google" id="ProtNLM"/>
    </source>
</evidence>
<name>G4TIL8_SERID</name>
<protein>
    <recommendedName>
        <fullName evidence="3">F-box domain-containing protein</fullName>
    </recommendedName>
</protein>
<evidence type="ECO:0000313" key="1">
    <source>
        <dbReference type="EMBL" id="CCA71161.1"/>
    </source>
</evidence>
<keyword evidence="2" id="KW-1185">Reference proteome</keyword>
<proteinExistence type="predicted"/>
<dbReference type="HOGENOM" id="CLU_1245802_0_0_1"/>
<dbReference type="InParanoid" id="G4TIL8"/>
<sequence>MHDITTLKFKMLRHLEPLTLPKLRHLCVWTTSDLLDTFTSWLSNIGHQLSTLWWGATPGIVANITLEPTVWEICPQITSLALPNVVPWTRPPQGHPIATLSVHLEVIRPSEWTRLVCPVCQRLHIRWAIQPSFDKIMESGVSTLVLEWEWETWIPHWLDGDKFATYCVVKLFQMHGFRLLDFYWRTLDEYIVQRLEIAKGRGKGIGQNYNPLFAWFETPVIL</sequence>